<evidence type="ECO:0000313" key="2">
    <source>
        <dbReference type="Proteomes" id="UP000053237"/>
    </source>
</evidence>
<accession>A0A024GE33</accession>
<protein>
    <submittedName>
        <fullName evidence="1">Uncharacterized protein</fullName>
    </submittedName>
</protein>
<sequence>MTQVPRGCDNKHGLNHTRKRRRFFIHFVQGPTIISCIYFGCDLDSSVAGHKILWYRNAFHNLNSLLILRIRIRCFTQMNRTYGIHDRIVFHIAHRNESVDFGDSEPM</sequence>
<organism evidence="1 2">
    <name type="scientific">Albugo candida</name>
    <dbReference type="NCBI Taxonomy" id="65357"/>
    <lineage>
        <taxon>Eukaryota</taxon>
        <taxon>Sar</taxon>
        <taxon>Stramenopiles</taxon>
        <taxon>Oomycota</taxon>
        <taxon>Peronosporomycetes</taxon>
        <taxon>Albuginales</taxon>
        <taxon>Albuginaceae</taxon>
        <taxon>Albugo</taxon>
    </lineage>
</organism>
<dbReference type="Proteomes" id="UP000053237">
    <property type="component" value="Unassembled WGS sequence"/>
</dbReference>
<evidence type="ECO:0000313" key="1">
    <source>
        <dbReference type="EMBL" id="CCI44600.1"/>
    </source>
</evidence>
<proteinExistence type="predicted"/>
<comment type="caution">
    <text evidence="1">The sequence shown here is derived from an EMBL/GenBank/DDBJ whole genome shotgun (WGS) entry which is preliminary data.</text>
</comment>
<dbReference type="AlphaFoldDB" id="A0A024GE33"/>
<dbReference type="InParanoid" id="A0A024GE33"/>
<gene>
    <name evidence="1" type="ORF">BN9_054090</name>
</gene>
<keyword evidence="2" id="KW-1185">Reference proteome</keyword>
<reference evidence="1 2" key="1">
    <citation type="submission" date="2012-05" db="EMBL/GenBank/DDBJ databases">
        <title>Recombination and specialization in a pathogen metapopulation.</title>
        <authorList>
            <person name="Gardiner A."/>
            <person name="Kemen E."/>
            <person name="Schultz-Larsen T."/>
            <person name="MacLean D."/>
            <person name="Van Oosterhout C."/>
            <person name="Jones J.D.G."/>
        </authorList>
    </citation>
    <scope>NUCLEOTIDE SEQUENCE [LARGE SCALE GENOMIC DNA]</scope>
    <source>
        <strain evidence="1 2">Ac Nc2</strain>
    </source>
</reference>
<dbReference type="EMBL" id="CAIX01000074">
    <property type="protein sequence ID" value="CCI44600.1"/>
    <property type="molecule type" value="Genomic_DNA"/>
</dbReference>
<name>A0A024GE33_9STRA</name>